<dbReference type="Pfam" id="PF13419">
    <property type="entry name" value="HAD_2"/>
    <property type="match status" value="1"/>
</dbReference>
<evidence type="ECO:0000313" key="5">
    <source>
        <dbReference type="EMBL" id="MDQ0325017.1"/>
    </source>
</evidence>
<reference evidence="5 6" key="1">
    <citation type="submission" date="2023-07" db="EMBL/GenBank/DDBJ databases">
        <title>Genomic Encyclopedia of Type Strains, Phase IV (KMG-IV): sequencing the most valuable type-strain genomes for metagenomic binning, comparative biology and taxonomic classification.</title>
        <authorList>
            <person name="Goeker M."/>
        </authorList>
    </citation>
    <scope>NUCLEOTIDE SEQUENCE [LARGE SCALE GENOMIC DNA]</scope>
    <source>
        <strain evidence="5 6">DSM 11549</strain>
    </source>
</reference>
<dbReference type="EC" id="3.1.3.18" evidence="4"/>
<proteinExistence type="inferred from homology"/>
<keyword evidence="5" id="KW-0378">Hydrolase</keyword>
<dbReference type="Gene3D" id="3.40.50.1000">
    <property type="entry name" value="HAD superfamily/HAD-like"/>
    <property type="match status" value="1"/>
</dbReference>
<dbReference type="Gene3D" id="1.10.150.240">
    <property type="entry name" value="Putative phosphatase, domain 2"/>
    <property type="match status" value="1"/>
</dbReference>
<dbReference type="InterPro" id="IPR006439">
    <property type="entry name" value="HAD-SF_hydro_IA"/>
</dbReference>
<dbReference type="InterPro" id="IPR036412">
    <property type="entry name" value="HAD-like_sf"/>
</dbReference>
<comment type="pathway">
    <text evidence="2">Organic acid metabolism; glycolate biosynthesis; glycolate from 2-phosphoglycolate: step 1/1.</text>
</comment>
<comment type="similarity">
    <text evidence="3">Belongs to the HAD-like hydrolase superfamily. CbbY/CbbZ/Gph/YieH family.</text>
</comment>
<dbReference type="SFLD" id="SFLDG01129">
    <property type="entry name" value="C1.5:_HAD__Beta-PGM__Phosphata"/>
    <property type="match status" value="1"/>
</dbReference>
<dbReference type="InterPro" id="IPR023198">
    <property type="entry name" value="PGP-like_dom2"/>
</dbReference>
<accession>A0ABU0C3C1</accession>
<dbReference type="EMBL" id="JAUSUK010000001">
    <property type="protein sequence ID" value="MDQ0325017.1"/>
    <property type="molecule type" value="Genomic_DNA"/>
</dbReference>
<dbReference type="InterPro" id="IPR041492">
    <property type="entry name" value="HAD_2"/>
</dbReference>
<evidence type="ECO:0000313" key="6">
    <source>
        <dbReference type="Proteomes" id="UP001230253"/>
    </source>
</evidence>
<evidence type="ECO:0000256" key="3">
    <source>
        <dbReference type="ARBA" id="ARBA00006171"/>
    </source>
</evidence>
<dbReference type="RefSeq" id="WP_307153253.1">
    <property type="nucleotide sequence ID" value="NZ_JAUSUK010000001.1"/>
</dbReference>
<dbReference type="Proteomes" id="UP001230253">
    <property type="component" value="Unassembled WGS sequence"/>
</dbReference>
<dbReference type="PANTHER" id="PTHR43434:SF1">
    <property type="entry name" value="PHOSPHOGLYCOLATE PHOSPHATASE"/>
    <property type="match status" value="1"/>
</dbReference>
<comment type="catalytic activity">
    <reaction evidence="1">
        <text>2-phosphoglycolate + H2O = glycolate + phosphate</text>
        <dbReference type="Rhea" id="RHEA:14369"/>
        <dbReference type="ChEBI" id="CHEBI:15377"/>
        <dbReference type="ChEBI" id="CHEBI:29805"/>
        <dbReference type="ChEBI" id="CHEBI:43474"/>
        <dbReference type="ChEBI" id="CHEBI:58033"/>
        <dbReference type="EC" id="3.1.3.18"/>
    </reaction>
</comment>
<keyword evidence="6" id="KW-1185">Reference proteome</keyword>
<dbReference type="GO" id="GO:0008967">
    <property type="term" value="F:phosphoglycolate phosphatase activity"/>
    <property type="evidence" value="ECO:0007669"/>
    <property type="project" value="UniProtKB-EC"/>
</dbReference>
<evidence type="ECO:0000256" key="1">
    <source>
        <dbReference type="ARBA" id="ARBA00000830"/>
    </source>
</evidence>
<evidence type="ECO:0000256" key="4">
    <source>
        <dbReference type="ARBA" id="ARBA00013078"/>
    </source>
</evidence>
<dbReference type="SFLD" id="SFLDS00003">
    <property type="entry name" value="Haloacid_Dehalogenase"/>
    <property type="match status" value="1"/>
</dbReference>
<dbReference type="PANTHER" id="PTHR43434">
    <property type="entry name" value="PHOSPHOGLYCOLATE PHOSPHATASE"/>
    <property type="match status" value="1"/>
</dbReference>
<name>A0ABU0C3C1_9BRAD</name>
<organism evidence="5 6">
    <name type="scientific">Rhodopseudomonas julia</name>
    <dbReference type="NCBI Taxonomy" id="200617"/>
    <lineage>
        <taxon>Bacteria</taxon>
        <taxon>Pseudomonadati</taxon>
        <taxon>Pseudomonadota</taxon>
        <taxon>Alphaproteobacteria</taxon>
        <taxon>Hyphomicrobiales</taxon>
        <taxon>Nitrobacteraceae</taxon>
        <taxon>Rhodopseudomonas</taxon>
    </lineage>
</organism>
<protein>
    <recommendedName>
        <fullName evidence="4">phosphoglycolate phosphatase</fullName>
        <ecNumber evidence="4">3.1.3.18</ecNumber>
    </recommendedName>
</protein>
<dbReference type="InterPro" id="IPR023214">
    <property type="entry name" value="HAD_sf"/>
</dbReference>
<dbReference type="NCBIfam" id="TIGR01549">
    <property type="entry name" value="HAD-SF-IA-v1"/>
    <property type="match status" value="1"/>
</dbReference>
<gene>
    <name evidence="5" type="ORF">J2R99_000866</name>
</gene>
<comment type="caution">
    <text evidence="5">The sequence shown here is derived from an EMBL/GenBank/DDBJ whole genome shotgun (WGS) entry which is preliminary data.</text>
</comment>
<sequence length="226" mass="24069">MSYRVVLIDFDGTLADTRRSVVACMRRTLAERGFDMPDGEKIQEVIAAGLSLDQAVAVLVPQLTPDEISRCVETYRDNYPAIDAEHTQLFEGARETLAALEEAGMAVVILSNKGVRAIEATLARFETEVSAVIAAEPGAPMKPDPAVFHERVAPLFGVRPAGDYLMVGDTRADLAFANAVGIAACFARYGYGEASDCLGLSPDHVINTLGELAAIVCGPPAVTEEV</sequence>
<dbReference type="InterPro" id="IPR050155">
    <property type="entry name" value="HAD-like_hydrolase_sf"/>
</dbReference>
<dbReference type="SUPFAM" id="SSF56784">
    <property type="entry name" value="HAD-like"/>
    <property type="match status" value="1"/>
</dbReference>
<evidence type="ECO:0000256" key="2">
    <source>
        <dbReference type="ARBA" id="ARBA00004818"/>
    </source>
</evidence>